<keyword evidence="3 5" id="KW-0906">Nuclear pore complex</keyword>
<dbReference type="OMA" id="RPHAVHM"/>
<comment type="similarity">
    <text evidence="2 5">Belongs to the nucleoporin interacting component (NIC) family.</text>
</comment>
<dbReference type="Proteomes" id="UP000887565">
    <property type="component" value="Unplaced"/>
</dbReference>
<dbReference type="InterPro" id="IPR007231">
    <property type="entry name" value="Nucleoporin_int_Nup93/Nic96"/>
</dbReference>
<dbReference type="WBParaSite" id="nRc.2.0.1.t16252-RA">
    <property type="protein sequence ID" value="nRc.2.0.1.t16252-RA"/>
    <property type="gene ID" value="nRc.2.0.1.g16252"/>
</dbReference>
<keyword evidence="4 5" id="KW-0539">Nucleus</keyword>
<dbReference type="Pfam" id="PF04097">
    <property type="entry name" value="Nic96"/>
    <property type="match status" value="1"/>
</dbReference>
<evidence type="ECO:0000256" key="3">
    <source>
        <dbReference type="ARBA" id="ARBA00023132"/>
    </source>
</evidence>
<protein>
    <recommendedName>
        <fullName evidence="5">Nuclear pore protein</fullName>
    </recommendedName>
</protein>
<sequence>MPIIPALKIPDTKAGQYFPSAGLMPKTSLSMWQVRFAETVNNYIERKASGGLGIKLIDLFSKTVENEISEKFKDLWQQVRYMVDCDVSLRSKSIRQSQKFKVSSIIHALKYLEKQFVRHLQMVVYGNLEQGKLGGVPGMLNLVTAYLNIKLPLGYSGQEDGLFQNHPVWSVIYHCLRAGDFNAARNICSGYESESVVEFGQAIGELLSSNSNKLTGDMETKFHLLWRTVGRSSLDPYKKAAFCVISLCDSISDHSEIADKFEDWLWIRLRQCLLTECVGENVTPSCTTIKTFGLLDSRVKFPLERLQRQIVLDYGEKHFASGDSPMLYWTALWLSGQFEAAMDYLFRQQEVTRHPESDAYDCHAVHIALALHENGLLLTPVDPNAKILTLEGSDSPLSYRLNLARMLISYVSTFQQSDTRDALNYIYFLKSFQTIDGENLCFVAIRDILLETKEHSLLLGRIDAKGSKLRGLLDETKYNINVDELVRYIALDAEKRNSVEIAVAMFDLAEDHTKVLKLLADCLCEVANQKSLPNSKRERYLTLATSIATRYRDSGHKSDEATAITFFQLMDITTFFDLFHENDYGSALDVMRRIRLLPLTVDEVDTFVKQFYMVPDEVRRILPDILLICMCILSAQHKEIRGDRSLFASSAIIDESAKSIQQVAKALVQYAALIPYRMPGDTAARLVQMETFIH</sequence>
<evidence type="ECO:0000256" key="2">
    <source>
        <dbReference type="ARBA" id="ARBA00010186"/>
    </source>
</evidence>
<evidence type="ECO:0000313" key="7">
    <source>
        <dbReference type="WBParaSite" id="nRc.2.0.1.t16252-RA"/>
    </source>
</evidence>
<accession>A0A915IQH1</accession>
<evidence type="ECO:0000256" key="4">
    <source>
        <dbReference type="ARBA" id="ARBA00023242"/>
    </source>
</evidence>
<dbReference type="GO" id="GO:0005643">
    <property type="term" value="C:nuclear pore"/>
    <property type="evidence" value="ECO:0007669"/>
    <property type="project" value="UniProtKB-SubCell"/>
</dbReference>
<keyword evidence="5" id="KW-0653">Protein transport</keyword>
<keyword evidence="5" id="KW-0811">Translocation</keyword>
<evidence type="ECO:0000256" key="5">
    <source>
        <dbReference type="RuleBase" id="RU364035"/>
    </source>
</evidence>
<dbReference type="GO" id="GO:0006606">
    <property type="term" value="P:protein import into nucleus"/>
    <property type="evidence" value="ECO:0007669"/>
    <property type="project" value="TreeGrafter"/>
</dbReference>
<keyword evidence="5" id="KW-0509">mRNA transport</keyword>
<comment type="subcellular location">
    <subcellularLocation>
        <location evidence="1 5">Nucleus</location>
        <location evidence="1 5">Nuclear pore complex</location>
    </subcellularLocation>
</comment>
<keyword evidence="5" id="KW-0472">Membrane</keyword>
<organism evidence="6 7">
    <name type="scientific">Romanomermis culicivorax</name>
    <name type="common">Nematode worm</name>
    <dbReference type="NCBI Taxonomy" id="13658"/>
    <lineage>
        <taxon>Eukaryota</taxon>
        <taxon>Metazoa</taxon>
        <taxon>Ecdysozoa</taxon>
        <taxon>Nematoda</taxon>
        <taxon>Enoplea</taxon>
        <taxon>Dorylaimia</taxon>
        <taxon>Mermithida</taxon>
        <taxon>Mermithoidea</taxon>
        <taxon>Mermithidae</taxon>
        <taxon>Romanomermis</taxon>
    </lineage>
</organism>
<evidence type="ECO:0000313" key="6">
    <source>
        <dbReference type="Proteomes" id="UP000887565"/>
    </source>
</evidence>
<keyword evidence="5" id="KW-0813">Transport</keyword>
<keyword evidence="6" id="KW-1185">Reference proteome</keyword>
<name>A0A915IQH1_ROMCU</name>
<dbReference type="PANTHER" id="PTHR11225">
    <property type="entry name" value="NUCLEAR PORE COMPLEX PROTEIN NUP93 NUCLEOPORIN NUP93 DEAD EYE PROTEIN"/>
    <property type="match status" value="1"/>
</dbReference>
<dbReference type="AlphaFoldDB" id="A0A915IQH1"/>
<reference evidence="7" key="1">
    <citation type="submission" date="2022-11" db="UniProtKB">
        <authorList>
            <consortium name="WormBaseParasite"/>
        </authorList>
    </citation>
    <scope>IDENTIFICATION</scope>
</reference>
<evidence type="ECO:0000256" key="1">
    <source>
        <dbReference type="ARBA" id="ARBA00004567"/>
    </source>
</evidence>
<proteinExistence type="inferred from homology"/>
<dbReference type="GO" id="GO:0017056">
    <property type="term" value="F:structural constituent of nuclear pore"/>
    <property type="evidence" value="ECO:0007669"/>
    <property type="project" value="InterPro"/>
</dbReference>
<dbReference type="GO" id="GO:0016973">
    <property type="term" value="P:poly(A)+ mRNA export from nucleus"/>
    <property type="evidence" value="ECO:0007669"/>
    <property type="project" value="TreeGrafter"/>
</dbReference>
<dbReference type="PANTHER" id="PTHR11225:SF4">
    <property type="entry name" value="NUCLEAR PORE COMPLEX PROTEIN NUP93"/>
    <property type="match status" value="1"/>
</dbReference>